<gene>
    <name evidence="2" type="ORF">ASPWEDRAFT_475978</name>
</gene>
<reference evidence="3" key="1">
    <citation type="journal article" date="2017" name="Genome Biol.">
        <title>Comparative genomics reveals high biological diversity and specific adaptations in the industrially and medically important fungal genus Aspergillus.</title>
        <authorList>
            <person name="de Vries R.P."/>
            <person name="Riley R."/>
            <person name="Wiebenga A."/>
            <person name="Aguilar-Osorio G."/>
            <person name="Amillis S."/>
            <person name="Uchima C.A."/>
            <person name="Anderluh G."/>
            <person name="Asadollahi M."/>
            <person name="Askin M."/>
            <person name="Barry K."/>
            <person name="Battaglia E."/>
            <person name="Bayram O."/>
            <person name="Benocci T."/>
            <person name="Braus-Stromeyer S.A."/>
            <person name="Caldana C."/>
            <person name="Canovas D."/>
            <person name="Cerqueira G.C."/>
            <person name="Chen F."/>
            <person name="Chen W."/>
            <person name="Choi C."/>
            <person name="Clum A."/>
            <person name="Dos Santos R.A."/>
            <person name="Damasio A.R."/>
            <person name="Diallinas G."/>
            <person name="Emri T."/>
            <person name="Fekete E."/>
            <person name="Flipphi M."/>
            <person name="Freyberg S."/>
            <person name="Gallo A."/>
            <person name="Gournas C."/>
            <person name="Habgood R."/>
            <person name="Hainaut M."/>
            <person name="Harispe M.L."/>
            <person name="Henrissat B."/>
            <person name="Hilden K.S."/>
            <person name="Hope R."/>
            <person name="Hossain A."/>
            <person name="Karabika E."/>
            <person name="Karaffa L."/>
            <person name="Karanyi Z."/>
            <person name="Krasevec N."/>
            <person name="Kuo A."/>
            <person name="Kusch H."/>
            <person name="LaButti K."/>
            <person name="Lagendijk E.L."/>
            <person name="Lapidus A."/>
            <person name="Levasseur A."/>
            <person name="Lindquist E."/>
            <person name="Lipzen A."/>
            <person name="Logrieco A.F."/>
            <person name="MacCabe A."/>
            <person name="Maekelae M.R."/>
            <person name="Malavazi I."/>
            <person name="Melin P."/>
            <person name="Meyer V."/>
            <person name="Mielnichuk N."/>
            <person name="Miskei M."/>
            <person name="Molnar A.P."/>
            <person name="Mule G."/>
            <person name="Ngan C.Y."/>
            <person name="Orejas M."/>
            <person name="Orosz E."/>
            <person name="Ouedraogo J.P."/>
            <person name="Overkamp K.M."/>
            <person name="Park H.-S."/>
            <person name="Perrone G."/>
            <person name="Piumi F."/>
            <person name="Punt P.J."/>
            <person name="Ram A.F."/>
            <person name="Ramon A."/>
            <person name="Rauscher S."/>
            <person name="Record E."/>
            <person name="Riano-Pachon D.M."/>
            <person name="Robert V."/>
            <person name="Roehrig J."/>
            <person name="Ruller R."/>
            <person name="Salamov A."/>
            <person name="Salih N.S."/>
            <person name="Samson R.A."/>
            <person name="Sandor E."/>
            <person name="Sanguinetti M."/>
            <person name="Schuetze T."/>
            <person name="Sepcic K."/>
            <person name="Shelest E."/>
            <person name="Sherlock G."/>
            <person name="Sophianopoulou V."/>
            <person name="Squina F.M."/>
            <person name="Sun H."/>
            <person name="Susca A."/>
            <person name="Todd R.B."/>
            <person name="Tsang A."/>
            <person name="Unkles S.E."/>
            <person name="van de Wiele N."/>
            <person name="van Rossen-Uffink D."/>
            <person name="Oliveira J.V."/>
            <person name="Vesth T.C."/>
            <person name="Visser J."/>
            <person name="Yu J.-H."/>
            <person name="Zhou M."/>
            <person name="Andersen M.R."/>
            <person name="Archer D.B."/>
            <person name="Baker S.E."/>
            <person name="Benoit I."/>
            <person name="Brakhage A.A."/>
            <person name="Braus G.H."/>
            <person name="Fischer R."/>
            <person name="Frisvad J.C."/>
            <person name="Goldman G.H."/>
            <person name="Houbraken J."/>
            <person name="Oakley B."/>
            <person name="Pocsi I."/>
            <person name="Scazzocchio C."/>
            <person name="Seiboth B."/>
            <person name="vanKuyk P.A."/>
            <person name="Wortman J."/>
            <person name="Dyer P.S."/>
            <person name="Grigoriev I.V."/>
        </authorList>
    </citation>
    <scope>NUCLEOTIDE SEQUENCE [LARGE SCALE GENOMIC DNA]</scope>
    <source>
        <strain evidence="3">DTO 134E9</strain>
    </source>
</reference>
<keyword evidence="3" id="KW-1185">Reference proteome</keyword>
<dbReference type="GeneID" id="63752833"/>
<proteinExistence type="predicted"/>
<evidence type="ECO:0000313" key="2">
    <source>
        <dbReference type="EMBL" id="OJJ34767.1"/>
    </source>
</evidence>
<dbReference type="Proteomes" id="UP000184383">
    <property type="component" value="Unassembled WGS sequence"/>
</dbReference>
<evidence type="ECO:0000313" key="3">
    <source>
        <dbReference type="Proteomes" id="UP000184383"/>
    </source>
</evidence>
<protein>
    <submittedName>
        <fullName evidence="2">Uncharacterized protein</fullName>
    </submittedName>
</protein>
<feature type="region of interest" description="Disordered" evidence="1">
    <location>
        <begin position="83"/>
        <end position="102"/>
    </location>
</feature>
<accession>A0A1L9RIT9</accession>
<evidence type="ECO:0000256" key="1">
    <source>
        <dbReference type="SAM" id="MobiDB-lite"/>
    </source>
</evidence>
<name>A0A1L9RIT9_ASPWE</name>
<organism evidence="2 3">
    <name type="scientific">Aspergillus wentii DTO 134E9</name>
    <dbReference type="NCBI Taxonomy" id="1073089"/>
    <lineage>
        <taxon>Eukaryota</taxon>
        <taxon>Fungi</taxon>
        <taxon>Dikarya</taxon>
        <taxon>Ascomycota</taxon>
        <taxon>Pezizomycotina</taxon>
        <taxon>Eurotiomycetes</taxon>
        <taxon>Eurotiomycetidae</taxon>
        <taxon>Eurotiales</taxon>
        <taxon>Aspergillaceae</taxon>
        <taxon>Aspergillus</taxon>
        <taxon>Aspergillus subgen. Cremei</taxon>
    </lineage>
</organism>
<dbReference type="RefSeq" id="XP_040688443.1">
    <property type="nucleotide sequence ID" value="XM_040836985.1"/>
</dbReference>
<dbReference type="EMBL" id="KV878212">
    <property type="protein sequence ID" value="OJJ34767.1"/>
    <property type="molecule type" value="Genomic_DNA"/>
</dbReference>
<sequence length="219" mass="24484">MCTSPDRVLNVNNTPVNDFAKHVAFKSPTGEDGEWIEMDTSDGDYDIVYDLGSKLVIYDDSDSDSDLDMYSVSTIFSSGSAATDRMDIDTPSSTSDSDSDSDEFEPFTILVKINTLPHAALDWEVFNLARYSLQARIQAGRFENPALNIDNDDGSRMLRIETRETHENREIIYGSVELWLGFLMEAITDGFFVGIPFRMVFAGYIVLSGRECSEALIHV</sequence>
<dbReference type="VEuPathDB" id="FungiDB:ASPWEDRAFT_475978"/>
<dbReference type="AlphaFoldDB" id="A0A1L9RIT9"/>